<evidence type="ECO:0008006" key="8">
    <source>
        <dbReference type="Google" id="ProtNLM"/>
    </source>
</evidence>
<proteinExistence type="predicted"/>
<evidence type="ECO:0000313" key="6">
    <source>
        <dbReference type="EMBL" id="QKD83279.1"/>
    </source>
</evidence>
<gene>
    <name evidence="6" type="ORF">HPC62_14695</name>
</gene>
<dbReference type="InterPro" id="IPR002523">
    <property type="entry name" value="MgTranspt_CorA/ZnTranspt_ZntB"/>
</dbReference>
<evidence type="ECO:0000256" key="5">
    <source>
        <dbReference type="SAM" id="Phobius"/>
    </source>
</evidence>
<keyword evidence="7" id="KW-1185">Reference proteome</keyword>
<dbReference type="SUPFAM" id="SSF144083">
    <property type="entry name" value="Magnesium transport protein CorA, transmembrane region"/>
    <property type="match status" value="1"/>
</dbReference>
<dbReference type="GO" id="GO:0046873">
    <property type="term" value="F:metal ion transmembrane transporter activity"/>
    <property type="evidence" value="ECO:0007669"/>
    <property type="project" value="InterPro"/>
</dbReference>
<dbReference type="InterPro" id="IPR045863">
    <property type="entry name" value="CorA_TM1_TM2"/>
</dbReference>
<dbReference type="KEGG" id="theu:HPC62_14695"/>
<feature type="transmembrane region" description="Helical" evidence="5">
    <location>
        <begin position="185"/>
        <end position="204"/>
    </location>
</feature>
<protein>
    <recommendedName>
        <fullName evidence="8">Magnesium transporter CorA family protein</fullName>
    </recommendedName>
</protein>
<keyword evidence="2 5" id="KW-0812">Transmembrane</keyword>
<dbReference type="Gene3D" id="1.20.58.340">
    <property type="entry name" value="Magnesium transport protein CorA, transmembrane region"/>
    <property type="match status" value="1"/>
</dbReference>
<evidence type="ECO:0000256" key="4">
    <source>
        <dbReference type="ARBA" id="ARBA00023136"/>
    </source>
</evidence>
<keyword evidence="4 5" id="KW-0472">Membrane</keyword>
<name>A0A6M8B7E7_9CYAN</name>
<keyword evidence="3 5" id="KW-1133">Transmembrane helix</keyword>
<dbReference type="Pfam" id="PF01544">
    <property type="entry name" value="CorA"/>
    <property type="match status" value="1"/>
</dbReference>
<evidence type="ECO:0000313" key="7">
    <source>
        <dbReference type="Proteomes" id="UP000505210"/>
    </source>
</evidence>
<reference evidence="6 7" key="1">
    <citation type="submission" date="2020-05" db="EMBL/GenBank/DDBJ databases">
        <title>Complete genome sequence of of a novel Thermoleptolyngbya strain isolated from hot springs of Ganzi, Sichuan China.</title>
        <authorList>
            <person name="Tang J."/>
            <person name="Daroch M."/>
            <person name="Li L."/>
            <person name="Waleron K."/>
            <person name="Waleron M."/>
            <person name="Waleron M."/>
        </authorList>
    </citation>
    <scope>NUCLEOTIDE SEQUENCE [LARGE SCALE GENOMIC DNA]</scope>
    <source>
        <strain evidence="6 7">PKUAC-SCTA183</strain>
    </source>
</reference>
<accession>A0A6M8B7E7</accession>
<sequence length="242" mass="27125">MKIPPTWRLPPAIQNRFGERSVGKQRAMVVDGHLLLILHKAPEAGEQTRVGVLFWRQPNGIWEHSGGGIGLQPLLKHLENYNTAEEKLQIAYRQAESAEDYFHLLEAIAPLRLSAKNMHATLQAAREGVPDDRDLIDLRDWAYEIDRSLDLLYENTKNALDYQIAQRAEEQNRLATEALVAGHRLNILAAVFLPLTAIAALFGMNLNSGVDASSTFTFWLVSVGAIALGSLIRRWVVTGRWL</sequence>
<evidence type="ECO:0000256" key="1">
    <source>
        <dbReference type="ARBA" id="ARBA00004141"/>
    </source>
</evidence>
<dbReference type="AlphaFoldDB" id="A0A6M8B7E7"/>
<dbReference type="RefSeq" id="WP_172356853.1">
    <property type="nucleotide sequence ID" value="NZ_CP053661.1"/>
</dbReference>
<feature type="transmembrane region" description="Helical" evidence="5">
    <location>
        <begin position="216"/>
        <end position="236"/>
    </location>
</feature>
<dbReference type="GO" id="GO:0016020">
    <property type="term" value="C:membrane"/>
    <property type="evidence" value="ECO:0007669"/>
    <property type="project" value="UniProtKB-SubCell"/>
</dbReference>
<dbReference type="Proteomes" id="UP000505210">
    <property type="component" value="Chromosome"/>
</dbReference>
<organism evidence="6 7">
    <name type="scientific">Thermoleptolyngbya sichuanensis A183</name>
    <dbReference type="NCBI Taxonomy" id="2737172"/>
    <lineage>
        <taxon>Bacteria</taxon>
        <taxon>Bacillati</taxon>
        <taxon>Cyanobacteriota</taxon>
        <taxon>Cyanophyceae</taxon>
        <taxon>Oculatellales</taxon>
        <taxon>Oculatellaceae</taxon>
        <taxon>Thermoleptolyngbya</taxon>
        <taxon>Thermoleptolyngbya sichuanensis</taxon>
    </lineage>
</organism>
<evidence type="ECO:0000256" key="3">
    <source>
        <dbReference type="ARBA" id="ARBA00022989"/>
    </source>
</evidence>
<dbReference type="EMBL" id="CP053661">
    <property type="protein sequence ID" value="QKD83279.1"/>
    <property type="molecule type" value="Genomic_DNA"/>
</dbReference>
<comment type="subcellular location">
    <subcellularLocation>
        <location evidence="1">Membrane</location>
        <topology evidence="1">Multi-pass membrane protein</topology>
    </subcellularLocation>
</comment>
<evidence type="ECO:0000256" key="2">
    <source>
        <dbReference type="ARBA" id="ARBA00022692"/>
    </source>
</evidence>